<dbReference type="PANTHER" id="PTHR21266:SF60">
    <property type="entry name" value="3-KETOSTEROID-9-ALPHA-MONOOXYGENASE, OXYGENASE COMPONENT"/>
    <property type="match status" value="1"/>
</dbReference>
<dbReference type="GO" id="GO:0016705">
    <property type="term" value="F:oxidoreductase activity, acting on paired donors, with incorporation or reduction of molecular oxygen"/>
    <property type="evidence" value="ECO:0007669"/>
    <property type="project" value="UniProtKB-ARBA"/>
</dbReference>
<protein>
    <recommendedName>
        <fullName evidence="9">Rieske-type oxygenase</fullName>
    </recommendedName>
</protein>
<keyword evidence="2" id="KW-0001">2Fe-2S</keyword>
<dbReference type="AlphaFoldDB" id="A0A975JY19"/>
<dbReference type="Gene3D" id="3.90.380.10">
    <property type="entry name" value="Naphthalene 1,2-dioxygenase Alpha Subunit, Chain A, domain 1"/>
    <property type="match status" value="1"/>
</dbReference>
<gene>
    <name evidence="12" type="ORF">F6B93_12430</name>
</gene>
<dbReference type="SUPFAM" id="SSF50022">
    <property type="entry name" value="ISP domain"/>
    <property type="match status" value="1"/>
</dbReference>
<keyword evidence="7" id="KW-0411">Iron-sulfur</keyword>
<dbReference type="InterPro" id="IPR036922">
    <property type="entry name" value="Rieske_2Fe-2S_sf"/>
</dbReference>
<evidence type="ECO:0000256" key="4">
    <source>
        <dbReference type="ARBA" id="ARBA00022963"/>
    </source>
</evidence>
<keyword evidence="13" id="KW-1185">Reference proteome</keyword>
<dbReference type="GO" id="GO:0051537">
    <property type="term" value="F:2 iron, 2 sulfur cluster binding"/>
    <property type="evidence" value="ECO:0007669"/>
    <property type="project" value="UniProtKB-KW"/>
</dbReference>
<dbReference type="InterPro" id="IPR050584">
    <property type="entry name" value="Cholesterol_7-desaturase"/>
</dbReference>
<accession>A0A975JY19</accession>
<keyword evidence="8" id="KW-0753">Steroid metabolism</keyword>
<dbReference type="EMBL" id="CP046600">
    <property type="protein sequence ID" value="QUR67801.1"/>
    <property type="molecule type" value="Genomic_DNA"/>
</dbReference>
<name>A0A975JY19_9MYCO</name>
<evidence type="ECO:0000256" key="2">
    <source>
        <dbReference type="ARBA" id="ARBA00022714"/>
    </source>
</evidence>
<evidence type="ECO:0000256" key="5">
    <source>
        <dbReference type="ARBA" id="ARBA00023002"/>
    </source>
</evidence>
<evidence type="ECO:0000256" key="9">
    <source>
        <dbReference type="ARBA" id="ARBA00030944"/>
    </source>
</evidence>
<keyword evidence="6" id="KW-0408">Iron</keyword>
<dbReference type="PROSITE" id="PS51296">
    <property type="entry name" value="RIESKE"/>
    <property type="match status" value="1"/>
</dbReference>
<evidence type="ECO:0000256" key="1">
    <source>
        <dbReference type="ARBA" id="ARBA00001962"/>
    </source>
</evidence>
<comment type="subunit">
    <text evidence="10">Homotrimer. The two-component system 3-ketosteroid-9-alpha-monooxygenase is composed of an oxygenase component KshA and a reductase component KshB.</text>
</comment>
<evidence type="ECO:0000259" key="11">
    <source>
        <dbReference type="PROSITE" id="PS51296"/>
    </source>
</evidence>
<keyword evidence="4" id="KW-0442">Lipid degradation</keyword>
<feature type="domain" description="Rieske" evidence="11">
    <location>
        <begin position="15"/>
        <end position="116"/>
    </location>
</feature>
<dbReference type="GO" id="GO:0046872">
    <property type="term" value="F:metal ion binding"/>
    <property type="evidence" value="ECO:0007669"/>
    <property type="project" value="UniProtKB-KW"/>
</dbReference>
<keyword evidence="5" id="KW-0560">Oxidoreductase</keyword>
<dbReference type="SUPFAM" id="SSF55961">
    <property type="entry name" value="Bet v1-like"/>
    <property type="match status" value="1"/>
</dbReference>
<evidence type="ECO:0000256" key="3">
    <source>
        <dbReference type="ARBA" id="ARBA00022723"/>
    </source>
</evidence>
<dbReference type="InterPro" id="IPR045605">
    <property type="entry name" value="KshA-like_C"/>
</dbReference>
<dbReference type="GO" id="GO:0004497">
    <property type="term" value="F:monooxygenase activity"/>
    <property type="evidence" value="ECO:0007669"/>
    <property type="project" value="UniProtKB-ARBA"/>
</dbReference>
<dbReference type="Gene3D" id="2.102.10.10">
    <property type="entry name" value="Rieske [2Fe-2S] iron-sulphur domain"/>
    <property type="match status" value="1"/>
</dbReference>
<evidence type="ECO:0000256" key="8">
    <source>
        <dbReference type="ARBA" id="ARBA00023221"/>
    </source>
</evidence>
<dbReference type="Pfam" id="PF00355">
    <property type="entry name" value="Rieske"/>
    <property type="match status" value="1"/>
</dbReference>
<dbReference type="InterPro" id="IPR017941">
    <property type="entry name" value="Rieske_2Fe-2S"/>
</dbReference>
<sequence length="342" mass="38569">MSDAITLSMKPTGWFQIGWSAEYQPGDIRPLKYFGQELVGYRSESGTFTLLDGHCPHLGAHLGYGGQVRGEDIQCPFHGWQWGPDGRNVCIPYQNRVTKRRVKVWPVAERNGVIYAWHDTEGRPPLCEVPDLFQLFESAGDPAMYQDPYPEGTLHRRDLTLHPQFVVENGVDVAHFTFVHRADNAPTIRRRSFDDWTFQTTMSMEFAVQDPDTQQARRVEGGLQAHLVGLGLSYAHAWGTGSVCSLTAPTPIDDNVAELRFTAWVDTADDPQRVLLSRRQRSAIAQVQADLNIWEHQRYTDPPVLATAEASGFKDIRQWARGFYPPSDDRSAELAGAGREMR</sequence>
<dbReference type="GO" id="GO:0008203">
    <property type="term" value="P:cholesterol metabolic process"/>
    <property type="evidence" value="ECO:0007669"/>
    <property type="project" value="InterPro"/>
</dbReference>
<evidence type="ECO:0000256" key="10">
    <source>
        <dbReference type="ARBA" id="ARBA00046982"/>
    </source>
</evidence>
<dbReference type="Proteomes" id="UP000682202">
    <property type="component" value="Chromosome"/>
</dbReference>
<proteinExistence type="predicted"/>
<keyword evidence="3" id="KW-0479">Metal-binding</keyword>
<organism evidence="12 13">
    <name type="scientific">Mycobacterium spongiae</name>
    <dbReference type="NCBI Taxonomy" id="886343"/>
    <lineage>
        <taxon>Bacteria</taxon>
        <taxon>Bacillati</taxon>
        <taxon>Actinomycetota</taxon>
        <taxon>Actinomycetes</taxon>
        <taxon>Mycobacteriales</taxon>
        <taxon>Mycobacteriaceae</taxon>
        <taxon>Mycobacterium</taxon>
    </lineage>
</organism>
<dbReference type="Pfam" id="PF19298">
    <property type="entry name" value="KshA_C"/>
    <property type="match status" value="1"/>
</dbReference>
<evidence type="ECO:0000313" key="13">
    <source>
        <dbReference type="Proteomes" id="UP000682202"/>
    </source>
</evidence>
<evidence type="ECO:0000256" key="7">
    <source>
        <dbReference type="ARBA" id="ARBA00023014"/>
    </source>
</evidence>
<dbReference type="GO" id="GO:0016042">
    <property type="term" value="P:lipid catabolic process"/>
    <property type="evidence" value="ECO:0007669"/>
    <property type="project" value="UniProtKB-KW"/>
</dbReference>
<evidence type="ECO:0000256" key="6">
    <source>
        <dbReference type="ARBA" id="ARBA00023004"/>
    </source>
</evidence>
<comment type="cofactor">
    <cofactor evidence="1">
        <name>Fe cation</name>
        <dbReference type="ChEBI" id="CHEBI:24875"/>
    </cofactor>
</comment>
<dbReference type="KEGG" id="mspg:F6B93_12430"/>
<evidence type="ECO:0000313" key="12">
    <source>
        <dbReference type="EMBL" id="QUR67801.1"/>
    </source>
</evidence>
<dbReference type="RefSeq" id="WP_211695374.1">
    <property type="nucleotide sequence ID" value="NZ_CP046600.1"/>
</dbReference>
<dbReference type="PANTHER" id="PTHR21266">
    <property type="entry name" value="IRON-SULFUR DOMAIN CONTAINING PROTEIN"/>
    <property type="match status" value="1"/>
</dbReference>
<reference evidence="12" key="1">
    <citation type="submission" date="2019-12" db="EMBL/GenBank/DDBJ databases">
        <title>Mycobacterium spongiae sp. nov.</title>
        <authorList>
            <person name="Stinear T."/>
        </authorList>
    </citation>
    <scope>NUCLEOTIDE SEQUENCE</scope>
    <source>
        <strain evidence="12">FSD4b-SM</strain>
    </source>
</reference>
<keyword evidence="8" id="KW-0443">Lipid metabolism</keyword>